<organism evidence="2 3">
    <name type="scientific">Actinoplanes friuliensis DSM 7358</name>
    <dbReference type="NCBI Taxonomy" id="1246995"/>
    <lineage>
        <taxon>Bacteria</taxon>
        <taxon>Bacillati</taxon>
        <taxon>Actinomycetota</taxon>
        <taxon>Actinomycetes</taxon>
        <taxon>Micromonosporales</taxon>
        <taxon>Micromonosporaceae</taxon>
        <taxon>Actinoplanes</taxon>
    </lineage>
</organism>
<dbReference type="InterPro" id="IPR036866">
    <property type="entry name" value="RibonucZ/Hydroxyglut_hydro"/>
</dbReference>
<dbReference type="PATRIC" id="fig|1246995.3.peg.2143"/>
<evidence type="ECO:0000313" key="2">
    <source>
        <dbReference type="EMBL" id="AGZ40392.1"/>
    </source>
</evidence>
<keyword evidence="3" id="KW-1185">Reference proteome</keyword>
<dbReference type="STRING" id="1246995.AFR_10515"/>
<dbReference type="EMBL" id="CP006272">
    <property type="protein sequence ID" value="AGZ40392.1"/>
    <property type="molecule type" value="Genomic_DNA"/>
</dbReference>
<dbReference type="OrthoDB" id="2971563at2"/>
<dbReference type="KEGG" id="afs:AFR_10515"/>
<reference evidence="2 3" key="1">
    <citation type="journal article" date="2014" name="J. Biotechnol.">
        <title>Complete genome sequence of the actinobacterium Actinoplanes friuliensis HAG 010964, producer of the lipopeptide antibiotic friulimycin.</title>
        <authorList>
            <person name="Ruckert C."/>
            <person name="Szczepanowski R."/>
            <person name="Albersmeier A."/>
            <person name="Goesmann A."/>
            <person name="Fischer N."/>
            <person name="Steinkamper A."/>
            <person name="Puhler A."/>
            <person name="Biener R."/>
            <person name="Schwartz D."/>
            <person name="Kalinowski J."/>
        </authorList>
    </citation>
    <scope>NUCLEOTIDE SEQUENCE [LARGE SCALE GENOMIC DNA]</scope>
    <source>
        <strain evidence="2 3">DSM 7358</strain>
    </source>
</reference>
<dbReference type="HOGENOM" id="CLU_030571_5_4_11"/>
<dbReference type="Proteomes" id="UP000017746">
    <property type="component" value="Chromosome"/>
</dbReference>
<accession>U5VU98</accession>
<name>U5VU98_9ACTN</name>
<dbReference type="RefSeq" id="WP_023360223.1">
    <property type="nucleotide sequence ID" value="NC_022657.1"/>
</dbReference>
<evidence type="ECO:0000313" key="3">
    <source>
        <dbReference type="Proteomes" id="UP000017746"/>
    </source>
</evidence>
<feature type="domain" description="Metallo-beta-lactamase" evidence="1">
    <location>
        <begin position="32"/>
        <end position="196"/>
    </location>
</feature>
<sequence>MTYTGDVTRGGEPAVRELAGLTVTKVSVGPTDNNAYLLTCRSDGSQLLIDAANDAQTLLDLIGPAGLATVVTTHQHPDHTGALQQVVKETGAASIAGTDDAAGIPVVTGTVNDGDTIAVGDCTLEVIHVVGHTPGSIVLLYREPGGTAHLWTGDSLFPGGVGNTRGNKKNFASLIADVQTKLFDRLPDDTWFYPGHGKDSTLGAERPHLAEWRERGW</sequence>
<dbReference type="InterPro" id="IPR001279">
    <property type="entry name" value="Metallo-B-lactamas"/>
</dbReference>
<gene>
    <name evidence="2" type="ORF">AFR_10515</name>
</gene>
<dbReference type="eggNOG" id="COG0491">
    <property type="taxonomic scope" value="Bacteria"/>
</dbReference>
<dbReference type="CDD" id="cd06262">
    <property type="entry name" value="metallo-hydrolase-like_MBL-fold"/>
    <property type="match status" value="1"/>
</dbReference>
<dbReference type="PANTHER" id="PTHR46233:SF1">
    <property type="entry name" value="CONSERVED PROTEIN"/>
    <property type="match status" value="1"/>
</dbReference>
<dbReference type="Pfam" id="PF00753">
    <property type="entry name" value="Lactamase_B"/>
    <property type="match status" value="1"/>
</dbReference>
<protein>
    <submittedName>
        <fullName evidence="2">Beta-lactamase domain-containing protein</fullName>
    </submittedName>
</protein>
<evidence type="ECO:0000259" key="1">
    <source>
        <dbReference type="SMART" id="SM00849"/>
    </source>
</evidence>
<dbReference type="AlphaFoldDB" id="U5VU98"/>
<proteinExistence type="predicted"/>
<dbReference type="SMART" id="SM00849">
    <property type="entry name" value="Lactamase_B"/>
    <property type="match status" value="1"/>
</dbReference>
<dbReference type="Gene3D" id="3.60.15.10">
    <property type="entry name" value="Ribonuclease Z/Hydroxyacylglutathione hydrolase-like"/>
    <property type="match status" value="1"/>
</dbReference>
<dbReference type="SUPFAM" id="SSF56281">
    <property type="entry name" value="Metallo-hydrolase/oxidoreductase"/>
    <property type="match status" value="1"/>
</dbReference>
<dbReference type="PANTHER" id="PTHR46233">
    <property type="entry name" value="HYDROXYACYLGLUTATHIONE HYDROLASE GLOC"/>
    <property type="match status" value="1"/>
</dbReference>
<dbReference type="InterPro" id="IPR051453">
    <property type="entry name" value="MBL_Glyoxalase_II"/>
</dbReference>